<dbReference type="EC" id="3.5.1.88" evidence="2"/>
<evidence type="ECO:0000256" key="2">
    <source>
        <dbReference type="HAMAP-Rule" id="MF_00163"/>
    </source>
</evidence>
<dbReference type="PANTHER" id="PTHR10458:SF22">
    <property type="entry name" value="PEPTIDE DEFORMYLASE"/>
    <property type="match status" value="1"/>
</dbReference>
<dbReference type="HAMAP" id="MF_00163">
    <property type="entry name" value="Pep_deformylase"/>
    <property type="match status" value="1"/>
</dbReference>
<organism evidence="3">
    <name type="scientific">uncultured Desulfobacterales bacterium HF0200_07G10</name>
    <dbReference type="NCBI Taxonomy" id="710741"/>
    <lineage>
        <taxon>Bacteria</taxon>
        <taxon>Pseudomonadati</taxon>
        <taxon>Thermodesulfobacteriota</taxon>
        <taxon>Desulfobacteria</taxon>
        <taxon>Desulfobacterales</taxon>
        <taxon>environmental samples</taxon>
    </lineage>
</organism>
<name>E0XU29_9BACT</name>
<dbReference type="NCBIfam" id="TIGR00079">
    <property type="entry name" value="pept_deformyl"/>
    <property type="match status" value="1"/>
</dbReference>
<dbReference type="GO" id="GO:0046872">
    <property type="term" value="F:metal ion binding"/>
    <property type="evidence" value="ECO:0007669"/>
    <property type="project" value="UniProtKB-KW"/>
</dbReference>
<dbReference type="GO" id="GO:0042586">
    <property type="term" value="F:peptide deformylase activity"/>
    <property type="evidence" value="ECO:0007669"/>
    <property type="project" value="UniProtKB-UniRule"/>
</dbReference>
<feature type="active site" evidence="2">
    <location>
        <position position="139"/>
    </location>
</feature>
<evidence type="ECO:0000256" key="1">
    <source>
        <dbReference type="ARBA" id="ARBA00010759"/>
    </source>
</evidence>
<dbReference type="PANTHER" id="PTHR10458">
    <property type="entry name" value="PEPTIDE DEFORMYLASE"/>
    <property type="match status" value="1"/>
</dbReference>
<feature type="binding site" evidence="2">
    <location>
        <position position="138"/>
    </location>
    <ligand>
        <name>Fe cation</name>
        <dbReference type="ChEBI" id="CHEBI:24875"/>
    </ligand>
</feature>
<dbReference type="PIRSF" id="PIRSF004749">
    <property type="entry name" value="Pep_def"/>
    <property type="match status" value="1"/>
</dbReference>
<gene>
    <name evidence="2" type="primary">def</name>
</gene>
<keyword evidence="2" id="KW-0479">Metal-binding</keyword>
<accession>E0XU29</accession>
<dbReference type="CDD" id="cd00487">
    <property type="entry name" value="Pep_deformylase"/>
    <property type="match status" value="1"/>
</dbReference>
<keyword evidence="2" id="KW-0648">Protein biosynthesis</keyword>
<feature type="binding site" evidence="2">
    <location>
        <position position="142"/>
    </location>
    <ligand>
        <name>Fe cation</name>
        <dbReference type="ChEBI" id="CHEBI:24875"/>
    </ligand>
</feature>
<dbReference type="GO" id="GO:0006412">
    <property type="term" value="P:translation"/>
    <property type="evidence" value="ECO:0007669"/>
    <property type="project" value="UniProtKB-UniRule"/>
</dbReference>
<dbReference type="SUPFAM" id="SSF56420">
    <property type="entry name" value="Peptide deformylase"/>
    <property type="match status" value="1"/>
</dbReference>
<comment type="function">
    <text evidence="2">Removes the formyl group from the N-terminal Met of newly synthesized proteins. Requires at least a dipeptide for an efficient rate of reaction. N-terminal L-methionine is a prerequisite for activity but the enzyme has broad specificity at other positions.</text>
</comment>
<dbReference type="Pfam" id="PF01327">
    <property type="entry name" value="Pep_deformylase"/>
    <property type="match status" value="1"/>
</dbReference>
<comment type="similarity">
    <text evidence="1 2">Belongs to the polypeptide deformylase family.</text>
</comment>
<dbReference type="PRINTS" id="PR01576">
    <property type="entry name" value="PDEFORMYLASE"/>
</dbReference>
<keyword evidence="2" id="KW-0408">Iron</keyword>
<dbReference type="InterPro" id="IPR023635">
    <property type="entry name" value="Peptide_deformylase"/>
</dbReference>
<comment type="cofactor">
    <cofactor evidence="2">
        <name>Fe(2+)</name>
        <dbReference type="ChEBI" id="CHEBI:29033"/>
    </cofactor>
    <text evidence="2">Binds 1 Fe(2+) ion.</text>
</comment>
<dbReference type="Gene3D" id="3.90.45.10">
    <property type="entry name" value="Peptide deformylase"/>
    <property type="match status" value="1"/>
</dbReference>
<feature type="binding site" evidence="2">
    <location>
        <position position="96"/>
    </location>
    <ligand>
        <name>Fe cation</name>
        <dbReference type="ChEBI" id="CHEBI:24875"/>
    </ligand>
</feature>
<dbReference type="InterPro" id="IPR036821">
    <property type="entry name" value="Peptide_deformylase_sf"/>
</dbReference>
<comment type="catalytic activity">
    <reaction evidence="2">
        <text>N-terminal N-formyl-L-methionyl-[peptide] + H2O = N-terminal L-methionyl-[peptide] + formate</text>
        <dbReference type="Rhea" id="RHEA:24420"/>
        <dbReference type="Rhea" id="RHEA-COMP:10639"/>
        <dbReference type="Rhea" id="RHEA-COMP:10640"/>
        <dbReference type="ChEBI" id="CHEBI:15377"/>
        <dbReference type="ChEBI" id="CHEBI:15740"/>
        <dbReference type="ChEBI" id="CHEBI:49298"/>
        <dbReference type="ChEBI" id="CHEBI:64731"/>
        <dbReference type="EC" id="3.5.1.88"/>
    </reaction>
</comment>
<keyword evidence="2" id="KW-0378">Hydrolase</keyword>
<dbReference type="AlphaFoldDB" id="E0XU29"/>
<dbReference type="NCBIfam" id="NF001159">
    <property type="entry name" value="PRK00150.1-3"/>
    <property type="match status" value="1"/>
</dbReference>
<dbReference type="EMBL" id="GU474877">
    <property type="protein sequence ID" value="ADI17920.1"/>
    <property type="molecule type" value="Genomic_DNA"/>
</dbReference>
<sequence length="174" mass="19622">MAVLDILVYPDKRLTQVSRPVDEFSRDIKTFVKDLEETFRSYPGCVGIAAPQVGRFERIILVDVSQKPQHVNHGFLVLINPKITSYEGNSLGREGCLSVPDYTGKVERAKSIALEALNENGDKQELKLSGYEARAVQHEIDHLDGKLFIDRLVGRRNSLNKRIELSTDLKNENS</sequence>
<proteinExistence type="inferred from homology"/>
<protein>
    <recommendedName>
        <fullName evidence="2">Peptide deformylase</fullName>
        <shortName evidence="2">PDF</shortName>
        <ecNumber evidence="2">3.5.1.88</ecNumber>
    </recommendedName>
    <alternativeName>
        <fullName evidence="2">Polypeptide deformylase</fullName>
    </alternativeName>
</protein>
<evidence type="ECO:0000313" key="3">
    <source>
        <dbReference type="EMBL" id="ADI17920.1"/>
    </source>
</evidence>
<reference evidence="3" key="1">
    <citation type="journal article" date="2011" name="Environ. Microbiol.">
        <title>Time-series analyses of Monterey Bay coastal microbial picoplankton using a 'genome proxy' microarray.</title>
        <authorList>
            <person name="Rich V.I."/>
            <person name="Pham V.D."/>
            <person name="Eppley J."/>
            <person name="Shi Y."/>
            <person name="DeLong E.F."/>
        </authorList>
    </citation>
    <scope>NUCLEOTIDE SEQUENCE</scope>
</reference>